<reference evidence="8" key="1">
    <citation type="submission" date="2020-05" db="EMBL/GenBank/DDBJ databases">
        <title>Mycena genomes resolve the evolution of fungal bioluminescence.</title>
        <authorList>
            <person name="Tsai I.J."/>
        </authorList>
    </citation>
    <scope>NUCLEOTIDE SEQUENCE</scope>
    <source>
        <strain evidence="8">160909Yilan</strain>
    </source>
</reference>
<evidence type="ECO:0000259" key="7">
    <source>
        <dbReference type="PROSITE" id="PS51910"/>
    </source>
</evidence>
<keyword evidence="4" id="KW-0119">Carbohydrate metabolism</keyword>
<feature type="domain" description="GH18" evidence="7">
    <location>
        <begin position="104"/>
        <end position="400"/>
    </location>
</feature>
<dbReference type="AlphaFoldDB" id="A0A8H7DE05"/>
<dbReference type="EMBL" id="JACAZH010000005">
    <property type="protein sequence ID" value="KAF7368081.1"/>
    <property type="molecule type" value="Genomic_DNA"/>
</dbReference>
<comment type="catalytic activity">
    <reaction evidence="1">
        <text>Random endo-hydrolysis of N-acetyl-beta-D-glucosaminide (1-&gt;4)-beta-linkages in chitin and chitodextrins.</text>
        <dbReference type="EC" id="3.2.1.14"/>
    </reaction>
</comment>
<keyword evidence="3" id="KW-0146">Chitin degradation</keyword>
<dbReference type="Proteomes" id="UP000623467">
    <property type="component" value="Unassembled WGS sequence"/>
</dbReference>
<proteinExistence type="predicted"/>
<evidence type="ECO:0000256" key="5">
    <source>
        <dbReference type="ARBA" id="ARBA00023295"/>
    </source>
</evidence>
<dbReference type="PROSITE" id="PS51910">
    <property type="entry name" value="GH18_2"/>
    <property type="match status" value="1"/>
</dbReference>
<dbReference type="SUPFAM" id="SSF51445">
    <property type="entry name" value="(Trans)glycosidases"/>
    <property type="match status" value="1"/>
</dbReference>
<comment type="caution">
    <text evidence="8">The sequence shown here is derived from an EMBL/GenBank/DDBJ whole genome shotgun (WGS) entry which is preliminary data.</text>
</comment>
<evidence type="ECO:0000256" key="3">
    <source>
        <dbReference type="ARBA" id="ARBA00023024"/>
    </source>
</evidence>
<accession>A0A8H7DE05</accession>
<dbReference type="GO" id="GO:0008843">
    <property type="term" value="F:endochitinase activity"/>
    <property type="evidence" value="ECO:0007669"/>
    <property type="project" value="UniProtKB-EC"/>
</dbReference>
<dbReference type="PROSITE" id="PS01095">
    <property type="entry name" value="GH18_1"/>
    <property type="match status" value="1"/>
</dbReference>
<dbReference type="OrthoDB" id="73875at2759"/>
<dbReference type="GO" id="GO:0006032">
    <property type="term" value="P:chitin catabolic process"/>
    <property type="evidence" value="ECO:0007669"/>
    <property type="project" value="UniProtKB-KW"/>
</dbReference>
<protein>
    <submittedName>
        <fullName evidence="8">Chitinase 3</fullName>
    </submittedName>
</protein>
<dbReference type="InterPro" id="IPR001223">
    <property type="entry name" value="Glyco_hydro18_cat"/>
</dbReference>
<sequence>MVCTGIQRKPVASPILRGGSRWWLTAKSLLIDSGAALCFVSSRLSQAFTQSYKDKMYQHNVWLKGLLMLSMAMAPAFAGPAPTSPATASTSSSSLTSTASNSTKRIVQYYGSPLEASHHVHIAQLVNSSRPIYATNVLFGTFTILDNNTMKITTGEASVWKSDDPALDWAWSEMREVQQAGVAVSMFLRAGFHLLNNDTTFDARYAPLHDLLTRRKFDGIDLDIENDAITLNTTVKLIRRLRADFGAGFVITLAPVATALAGGINLSQFSYTALEKQVGDDIAWYNAQFYGTGGLTIDAFDAVVSNGWDPARFTIGMASSPDFQTGTFPLSDLHAVFANITAKHPRVRGMAGFDYYDQCPGGWSAPWQWPIWAAVQLGIAPANATQSFQQSIQSCGANRV</sequence>
<dbReference type="InterPro" id="IPR017853">
    <property type="entry name" value="GH"/>
</dbReference>
<dbReference type="GO" id="GO:0000272">
    <property type="term" value="P:polysaccharide catabolic process"/>
    <property type="evidence" value="ECO:0007669"/>
    <property type="project" value="UniProtKB-KW"/>
</dbReference>
<evidence type="ECO:0000256" key="4">
    <source>
        <dbReference type="ARBA" id="ARBA00023277"/>
    </source>
</evidence>
<name>A0A8H7DE05_9AGAR</name>
<evidence type="ECO:0000256" key="2">
    <source>
        <dbReference type="ARBA" id="ARBA00022801"/>
    </source>
</evidence>
<keyword evidence="9" id="KW-1185">Reference proteome</keyword>
<keyword evidence="5" id="KW-0326">Glycosidase</keyword>
<evidence type="ECO:0000256" key="6">
    <source>
        <dbReference type="ARBA" id="ARBA00023326"/>
    </source>
</evidence>
<organism evidence="8 9">
    <name type="scientific">Mycena sanguinolenta</name>
    <dbReference type="NCBI Taxonomy" id="230812"/>
    <lineage>
        <taxon>Eukaryota</taxon>
        <taxon>Fungi</taxon>
        <taxon>Dikarya</taxon>
        <taxon>Basidiomycota</taxon>
        <taxon>Agaricomycotina</taxon>
        <taxon>Agaricomycetes</taxon>
        <taxon>Agaricomycetidae</taxon>
        <taxon>Agaricales</taxon>
        <taxon>Marasmiineae</taxon>
        <taxon>Mycenaceae</taxon>
        <taxon>Mycena</taxon>
    </lineage>
</organism>
<dbReference type="Gene3D" id="3.20.20.80">
    <property type="entry name" value="Glycosidases"/>
    <property type="match status" value="1"/>
</dbReference>
<dbReference type="InterPro" id="IPR001579">
    <property type="entry name" value="Glyco_hydro_18_chit_AS"/>
</dbReference>
<evidence type="ECO:0000256" key="1">
    <source>
        <dbReference type="ARBA" id="ARBA00000822"/>
    </source>
</evidence>
<keyword evidence="6" id="KW-0624">Polysaccharide degradation</keyword>
<evidence type="ECO:0000313" key="9">
    <source>
        <dbReference type="Proteomes" id="UP000623467"/>
    </source>
</evidence>
<keyword evidence="2" id="KW-0378">Hydrolase</keyword>
<evidence type="ECO:0000313" key="8">
    <source>
        <dbReference type="EMBL" id="KAF7368081.1"/>
    </source>
</evidence>
<gene>
    <name evidence="8" type="ORF">MSAN_00874200</name>
</gene>